<proteinExistence type="predicted"/>
<dbReference type="Proteomes" id="UP001226577">
    <property type="component" value="Unassembled WGS sequence"/>
</dbReference>
<dbReference type="InterPro" id="IPR021555">
    <property type="entry name" value="DUF3000"/>
</dbReference>
<dbReference type="RefSeq" id="WP_141940944.1">
    <property type="nucleotide sequence ID" value="NZ_JAUSRE010000013.1"/>
</dbReference>
<evidence type="ECO:0000256" key="1">
    <source>
        <dbReference type="SAM" id="MobiDB-lite"/>
    </source>
</evidence>
<keyword evidence="3" id="KW-1185">Reference proteome</keyword>
<evidence type="ECO:0008006" key="4">
    <source>
        <dbReference type="Google" id="ProtNLM"/>
    </source>
</evidence>
<protein>
    <recommendedName>
        <fullName evidence="4">Enoyl-CoA hydratase</fullName>
    </recommendedName>
</protein>
<name>A0ABT9RV90_9MICC</name>
<dbReference type="Pfam" id="PF11452">
    <property type="entry name" value="DUF3000"/>
    <property type="match status" value="1"/>
</dbReference>
<evidence type="ECO:0000313" key="3">
    <source>
        <dbReference type="Proteomes" id="UP001226577"/>
    </source>
</evidence>
<organism evidence="2 3">
    <name type="scientific">Pseudarthrobacter enclensis</name>
    <dbReference type="NCBI Taxonomy" id="993070"/>
    <lineage>
        <taxon>Bacteria</taxon>
        <taxon>Bacillati</taxon>
        <taxon>Actinomycetota</taxon>
        <taxon>Actinomycetes</taxon>
        <taxon>Micrococcales</taxon>
        <taxon>Micrococcaceae</taxon>
        <taxon>Pseudarthrobacter</taxon>
    </lineage>
</organism>
<sequence>MNALDQVPPDFLHALGTLRKARCRKELRLAEIPAPARLAPFAVALGAEVMAPGSGTPSTPVHGPAALAFAAASGTSAATPDDDETELATGRFILLHDPDGSAVWDGEFRIVTYIRAELEPEMGNDQMLGTVAWTWLVEALENHHADYRAAGGTATRVLSESFGTLAERPGSIDIELRASWTPASSDVQAHLEAWSDMVCTFAGLPPLPDGVTALPPRRRQQNGYGTGR</sequence>
<comment type="caution">
    <text evidence="2">The sequence shown here is derived from an EMBL/GenBank/DDBJ whole genome shotgun (WGS) entry which is preliminary data.</text>
</comment>
<feature type="region of interest" description="Disordered" evidence="1">
    <location>
        <begin position="209"/>
        <end position="228"/>
    </location>
</feature>
<reference evidence="2 3" key="1">
    <citation type="submission" date="2023-07" db="EMBL/GenBank/DDBJ databases">
        <title>Sorghum-associated microbial communities from plants grown in Nebraska, USA.</title>
        <authorList>
            <person name="Schachtman D."/>
        </authorList>
    </citation>
    <scope>NUCLEOTIDE SEQUENCE [LARGE SCALE GENOMIC DNA]</scope>
    <source>
        <strain evidence="2 3">CC222</strain>
    </source>
</reference>
<dbReference type="EMBL" id="JAUSRE010000013">
    <property type="protein sequence ID" value="MDP9889142.1"/>
    <property type="molecule type" value="Genomic_DNA"/>
</dbReference>
<evidence type="ECO:0000313" key="2">
    <source>
        <dbReference type="EMBL" id="MDP9889142.1"/>
    </source>
</evidence>
<accession>A0ABT9RV90</accession>
<gene>
    <name evidence="2" type="ORF">J2X98_002740</name>
</gene>